<accession>G0QZC3</accession>
<keyword evidence="1" id="KW-0812">Transmembrane</keyword>
<evidence type="ECO:0008006" key="4">
    <source>
        <dbReference type="Google" id="ProtNLM"/>
    </source>
</evidence>
<keyword evidence="3" id="KW-1185">Reference proteome</keyword>
<sequence>MLVTFNLLQIFKQIIIFFIKKKSKEYQVNYQLYNKQLRKKLIKKIYLNNLIKIIIQQIIYKTKIQKKIFKYLSQVRDTAIIVFKICQQEQNTVKIVINVQLYTIIIVLGLEIVQEKKTNAFFIGFQYFNNRKQFLVYYLLFQYIFLSLHLYFAFYTFYISYIYCFLKFNDMQNIYQISIKYNKKIRGIRKLGKYKLFTIDSKRIRFSFFQRNFKQFNFFLQMQIIFKKLVN</sequence>
<name>G0QZC3_ICHMU</name>
<dbReference type="AlphaFoldDB" id="G0QZC3"/>
<proteinExistence type="predicted"/>
<keyword evidence="1" id="KW-0472">Membrane</keyword>
<dbReference type="RefSeq" id="XP_004030662.1">
    <property type="nucleotide sequence ID" value="XM_004030614.1"/>
</dbReference>
<protein>
    <recommendedName>
        <fullName evidence="4">Transmembrane protein</fullName>
    </recommendedName>
</protein>
<dbReference type="InParanoid" id="G0QZC3"/>
<reference evidence="2 3" key="1">
    <citation type="submission" date="2011-07" db="EMBL/GenBank/DDBJ databases">
        <authorList>
            <person name="Coyne R."/>
            <person name="Brami D."/>
            <person name="Johnson J."/>
            <person name="Hostetler J."/>
            <person name="Hannick L."/>
            <person name="Clark T."/>
            <person name="Cassidy-Hanley D."/>
            <person name="Inman J."/>
        </authorList>
    </citation>
    <scope>NUCLEOTIDE SEQUENCE [LARGE SCALE GENOMIC DNA]</scope>
    <source>
        <strain evidence="2 3">G5</strain>
    </source>
</reference>
<dbReference type="EMBL" id="GL984144">
    <property type="protein sequence ID" value="EGR29426.1"/>
    <property type="molecule type" value="Genomic_DNA"/>
</dbReference>
<evidence type="ECO:0000313" key="3">
    <source>
        <dbReference type="Proteomes" id="UP000008983"/>
    </source>
</evidence>
<gene>
    <name evidence="2" type="ORF">IMG5_155760</name>
</gene>
<evidence type="ECO:0000256" key="1">
    <source>
        <dbReference type="SAM" id="Phobius"/>
    </source>
</evidence>
<dbReference type="Proteomes" id="UP000008983">
    <property type="component" value="Unassembled WGS sequence"/>
</dbReference>
<dbReference type="GeneID" id="14905543"/>
<feature type="transmembrane region" description="Helical" evidence="1">
    <location>
        <begin position="134"/>
        <end position="158"/>
    </location>
</feature>
<feature type="transmembrane region" description="Helical" evidence="1">
    <location>
        <begin position="95"/>
        <end position="113"/>
    </location>
</feature>
<evidence type="ECO:0000313" key="2">
    <source>
        <dbReference type="EMBL" id="EGR29426.1"/>
    </source>
</evidence>
<organism evidence="2 3">
    <name type="scientific">Ichthyophthirius multifiliis</name>
    <name type="common">White spot disease agent</name>
    <name type="synonym">Ich</name>
    <dbReference type="NCBI Taxonomy" id="5932"/>
    <lineage>
        <taxon>Eukaryota</taxon>
        <taxon>Sar</taxon>
        <taxon>Alveolata</taxon>
        <taxon>Ciliophora</taxon>
        <taxon>Intramacronucleata</taxon>
        <taxon>Oligohymenophorea</taxon>
        <taxon>Hymenostomatida</taxon>
        <taxon>Ophryoglenina</taxon>
        <taxon>Ichthyophthirius</taxon>
    </lineage>
</organism>
<keyword evidence="1" id="KW-1133">Transmembrane helix</keyword>